<keyword evidence="3" id="KW-1185">Reference proteome</keyword>
<dbReference type="Proteomes" id="UP000623129">
    <property type="component" value="Unassembled WGS sequence"/>
</dbReference>
<evidence type="ECO:0000256" key="1">
    <source>
        <dbReference type="SAM" id="Phobius"/>
    </source>
</evidence>
<comment type="caution">
    <text evidence="2">The sequence shown here is derived from an EMBL/GenBank/DDBJ whole genome shotgun (WGS) entry which is preliminary data.</text>
</comment>
<sequence>MAVLGNEGRGLESMRLRSSCHALDVFIQMGRVLTAYSADADLYGIQPRCVITGQFKGESGSFPILRLNLFTYCAVSLVQVFYLVCFVCLYFNLEDTAISS</sequence>
<accession>A0A833QVB4</accession>
<name>A0A833QVB4_9POAL</name>
<gene>
    <name evidence="2" type="ORF">FCM35_KLT01196</name>
</gene>
<proteinExistence type="predicted"/>
<keyword evidence="1" id="KW-0812">Transmembrane</keyword>
<protein>
    <submittedName>
        <fullName evidence="2">Uncharacterized protein</fullName>
    </submittedName>
</protein>
<keyword evidence="1" id="KW-1133">Transmembrane helix</keyword>
<keyword evidence="1" id="KW-0472">Membrane</keyword>
<reference evidence="2" key="1">
    <citation type="submission" date="2020-01" db="EMBL/GenBank/DDBJ databases">
        <title>Genome sequence of Kobresia littledalei, the first chromosome-level genome in the family Cyperaceae.</title>
        <authorList>
            <person name="Qu G."/>
        </authorList>
    </citation>
    <scope>NUCLEOTIDE SEQUENCE</scope>
    <source>
        <strain evidence="2">C.B.Clarke</strain>
        <tissue evidence="2">Leaf</tissue>
    </source>
</reference>
<feature type="transmembrane region" description="Helical" evidence="1">
    <location>
        <begin position="69"/>
        <end position="93"/>
    </location>
</feature>
<dbReference type="EMBL" id="SWLB01000010">
    <property type="protein sequence ID" value="KAF3333505.1"/>
    <property type="molecule type" value="Genomic_DNA"/>
</dbReference>
<organism evidence="2 3">
    <name type="scientific">Carex littledalei</name>
    <dbReference type="NCBI Taxonomy" id="544730"/>
    <lineage>
        <taxon>Eukaryota</taxon>
        <taxon>Viridiplantae</taxon>
        <taxon>Streptophyta</taxon>
        <taxon>Embryophyta</taxon>
        <taxon>Tracheophyta</taxon>
        <taxon>Spermatophyta</taxon>
        <taxon>Magnoliopsida</taxon>
        <taxon>Liliopsida</taxon>
        <taxon>Poales</taxon>
        <taxon>Cyperaceae</taxon>
        <taxon>Cyperoideae</taxon>
        <taxon>Cariceae</taxon>
        <taxon>Carex</taxon>
        <taxon>Carex subgen. Euthyceras</taxon>
    </lineage>
</organism>
<dbReference type="AlphaFoldDB" id="A0A833QVB4"/>
<evidence type="ECO:0000313" key="3">
    <source>
        <dbReference type="Proteomes" id="UP000623129"/>
    </source>
</evidence>
<evidence type="ECO:0000313" key="2">
    <source>
        <dbReference type="EMBL" id="KAF3333505.1"/>
    </source>
</evidence>